<feature type="domain" description="ATPase AAA-type core" evidence="2">
    <location>
        <begin position="614"/>
        <end position="749"/>
    </location>
</feature>
<keyword evidence="4" id="KW-1185">Reference proteome</keyword>
<evidence type="ECO:0000313" key="3">
    <source>
        <dbReference type="EMBL" id="GIX60607.1"/>
    </source>
</evidence>
<keyword evidence="3" id="KW-0482">Metalloprotease</keyword>
<evidence type="ECO:0000259" key="2">
    <source>
        <dbReference type="Pfam" id="PF00004"/>
    </source>
</evidence>
<organism evidence="3 4">
    <name type="scientific">Babesia caballi</name>
    <dbReference type="NCBI Taxonomy" id="5871"/>
    <lineage>
        <taxon>Eukaryota</taxon>
        <taxon>Sar</taxon>
        <taxon>Alveolata</taxon>
        <taxon>Apicomplexa</taxon>
        <taxon>Aconoidasida</taxon>
        <taxon>Piroplasmida</taxon>
        <taxon>Babesiidae</taxon>
        <taxon>Babesia</taxon>
    </lineage>
</organism>
<dbReference type="GO" id="GO:0016887">
    <property type="term" value="F:ATP hydrolysis activity"/>
    <property type="evidence" value="ECO:0007669"/>
    <property type="project" value="InterPro"/>
</dbReference>
<dbReference type="InterPro" id="IPR003959">
    <property type="entry name" value="ATPase_AAA_core"/>
</dbReference>
<proteinExistence type="predicted"/>
<dbReference type="RefSeq" id="XP_067712678.1">
    <property type="nucleotide sequence ID" value="XM_067856577.1"/>
</dbReference>
<keyword evidence="3" id="KW-0645">Protease</keyword>
<dbReference type="Gene3D" id="3.40.50.300">
    <property type="entry name" value="P-loop containing nucleotide triphosphate hydrolases"/>
    <property type="match status" value="1"/>
</dbReference>
<protein>
    <submittedName>
        <fullName evidence="3">ATP-dependent metalloprotease</fullName>
    </submittedName>
</protein>
<accession>A0AAV4LKZ3</accession>
<evidence type="ECO:0000256" key="1">
    <source>
        <dbReference type="SAM" id="MobiDB-lite"/>
    </source>
</evidence>
<sequence length="845" mass="93686">MEGVVVWSPAGRRGLRLERCEPQGKCDDHESADVVPPAARSKYTYYKWLQTSAATEDSSAPSTSSSELPTHQLGFHSPSGTNDDCEVALSPYVHVISMSLRRRVREWQKSLFPGGNSEFHDAGANIIGVIRDAIAARIVNMCSGRRHYATRCGFWLMCVDSSEVWDFCLRLCRGSFWRSGRMSASPDDRRIYTIDLSFGVMEGSHAGACYSGYGFVCCSCRTCQRVLGHLRRDDSDVDAVPPSDALYSLISKSTAELLTFLDHNKTHRNLEHQLLCASVDAFISQRRLRRVVEQSNMADQSCMGSLHNQSSDTFTRQKWNTMPNVNTNLTEEPFIDRVLTDCGCFVLLKNANALFSAPQNEDSTVNRWAMVVDLLREYTTMWDDHDMPVHAFCCYEVVEEDAPLTDELLPDADSLGSQMEGATYMLRKLGYFGYRVDLSRSTGGDDFFRERFLRKQLRVSSDDASKTLLSYLRSLTSSYGLPCLGTVARMAACEYVASLLAQGIDIHTADGELFRDVALTARCFERAVSLRPPVALSAGVPGVSVVPYNAAQGVAAHSNFPPLRVLETGEVDVRRGFESLVLRESLRQELEELVSECMNTTNGGATAAPPFVIVDGPSGSGKTQLSIALAHELRCTLVLACVLDFLRPQVGVSEKLVHQFFASLRRQFASIAAKEGTVGDRPSTPRCVVVIEGAECLTEEAAYMQSLLYALCAEMARFRELWQWQLSRSVIFVLTCHTPSCLPERLRRACGHPRRFSMHGNFTSTADAAACFELYLRGRGRLLDRFREVWPTWCQDPAVAEMRPCDIALLCRTAALWMAGGVTEAPLSTPPVFGCLAASLCTPTH</sequence>
<feature type="region of interest" description="Disordered" evidence="1">
    <location>
        <begin position="56"/>
        <end position="75"/>
    </location>
</feature>
<keyword evidence="3" id="KW-0378">Hydrolase</keyword>
<dbReference type="GO" id="GO:0008237">
    <property type="term" value="F:metallopeptidase activity"/>
    <property type="evidence" value="ECO:0007669"/>
    <property type="project" value="UniProtKB-KW"/>
</dbReference>
<dbReference type="Pfam" id="PF00004">
    <property type="entry name" value="AAA"/>
    <property type="match status" value="1"/>
</dbReference>
<gene>
    <name evidence="3" type="ORF">BcabD6B2_00420</name>
</gene>
<name>A0AAV4LKZ3_BABCB</name>
<reference evidence="3 4" key="1">
    <citation type="submission" date="2021-06" db="EMBL/GenBank/DDBJ databases">
        <title>Genome sequence of Babesia caballi.</title>
        <authorList>
            <person name="Yamagishi J."/>
            <person name="Kidaka T."/>
            <person name="Ochi A."/>
        </authorList>
    </citation>
    <scope>NUCLEOTIDE SEQUENCE [LARGE SCALE GENOMIC DNA]</scope>
    <source>
        <strain evidence="3">USDA-D6B2</strain>
    </source>
</reference>
<evidence type="ECO:0000313" key="4">
    <source>
        <dbReference type="Proteomes" id="UP001497744"/>
    </source>
</evidence>
<dbReference type="GO" id="GO:0005524">
    <property type="term" value="F:ATP binding"/>
    <property type="evidence" value="ECO:0007669"/>
    <property type="project" value="InterPro"/>
</dbReference>
<dbReference type="AlphaFoldDB" id="A0AAV4LKZ3"/>
<dbReference type="SUPFAM" id="SSF52540">
    <property type="entry name" value="P-loop containing nucleoside triphosphate hydrolases"/>
    <property type="match status" value="1"/>
</dbReference>
<feature type="compositionally biased region" description="Low complexity" evidence="1">
    <location>
        <begin position="56"/>
        <end position="66"/>
    </location>
</feature>
<dbReference type="InterPro" id="IPR027417">
    <property type="entry name" value="P-loop_NTPase"/>
</dbReference>
<dbReference type="GeneID" id="94192090"/>
<comment type="caution">
    <text evidence="3">The sequence shown here is derived from an EMBL/GenBank/DDBJ whole genome shotgun (WGS) entry which is preliminary data.</text>
</comment>
<dbReference type="EMBL" id="BPLF01000001">
    <property type="protein sequence ID" value="GIX60607.1"/>
    <property type="molecule type" value="Genomic_DNA"/>
</dbReference>
<dbReference type="Proteomes" id="UP001497744">
    <property type="component" value="Unassembled WGS sequence"/>
</dbReference>